<name>A0A1R2CZK4_9CILI</name>
<keyword evidence="3" id="KW-1185">Reference proteome</keyword>
<evidence type="ECO:0000256" key="1">
    <source>
        <dbReference type="SAM" id="Phobius"/>
    </source>
</evidence>
<dbReference type="Proteomes" id="UP000187209">
    <property type="component" value="Unassembled WGS sequence"/>
</dbReference>
<accession>A0A1R2CZK4</accession>
<comment type="caution">
    <text evidence="2">The sequence shown here is derived from an EMBL/GenBank/DDBJ whole genome shotgun (WGS) entry which is preliminary data.</text>
</comment>
<proteinExistence type="predicted"/>
<dbReference type="AlphaFoldDB" id="A0A1R2CZK4"/>
<feature type="transmembrane region" description="Helical" evidence="1">
    <location>
        <begin position="274"/>
        <end position="294"/>
    </location>
</feature>
<keyword evidence="1" id="KW-0812">Transmembrane</keyword>
<reference evidence="2 3" key="1">
    <citation type="submission" date="2016-11" db="EMBL/GenBank/DDBJ databases">
        <title>The macronuclear genome of Stentor coeruleus: a giant cell with tiny introns.</title>
        <authorList>
            <person name="Slabodnick M."/>
            <person name="Ruby J.G."/>
            <person name="Reiff S.B."/>
            <person name="Swart E.C."/>
            <person name="Gosai S."/>
            <person name="Prabakaran S."/>
            <person name="Witkowska E."/>
            <person name="Larue G.E."/>
            <person name="Fisher S."/>
            <person name="Freeman R.M."/>
            <person name="Gunawardena J."/>
            <person name="Chu W."/>
            <person name="Stover N.A."/>
            <person name="Gregory B.D."/>
            <person name="Nowacki M."/>
            <person name="Derisi J."/>
            <person name="Roy S.W."/>
            <person name="Marshall W.F."/>
            <person name="Sood P."/>
        </authorList>
    </citation>
    <scope>NUCLEOTIDE SEQUENCE [LARGE SCALE GENOMIC DNA]</scope>
    <source>
        <strain evidence="2">WM001</strain>
    </source>
</reference>
<gene>
    <name evidence="2" type="ORF">SteCoe_2490</name>
</gene>
<feature type="transmembrane region" description="Helical" evidence="1">
    <location>
        <begin position="162"/>
        <end position="180"/>
    </location>
</feature>
<evidence type="ECO:0000313" key="3">
    <source>
        <dbReference type="Proteomes" id="UP000187209"/>
    </source>
</evidence>
<feature type="transmembrane region" description="Helical" evidence="1">
    <location>
        <begin position="111"/>
        <end position="128"/>
    </location>
</feature>
<feature type="transmembrane region" description="Helical" evidence="1">
    <location>
        <begin position="81"/>
        <end position="99"/>
    </location>
</feature>
<keyword evidence="1" id="KW-0472">Membrane</keyword>
<evidence type="ECO:0000313" key="2">
    <source>
        <dbReference type="EMBL" id="OMJ94434.1"/>
    </source>
</evidence>
<keyword evidence="1" id="KW-1133">Transmembrane helix</keyword>
<feature type="transmembrane region" description="Helical" evidence="1">
    <location>
        <begin position="186"/>
        <end position="208"/>
    </location>
</feature>
<sequence>MNIEDFFVCSFRIIVYVLPLTILNGNYQIFCFYCFTMIFSAKIESIISSIVSIILKFNLSSEILDPNTVIQDSLLNFGTNLNYQICVYFILVLIVIISNKNPTSPLNSSKFFNILSIWHLVSLYIELIKSSFITKLYYISPMIFINYLYMLNNHRYTSNFNFLLSTLGLGIFYDFISLFVGLSQIFYIIFLPLIEITIAAIIALSIVFQVETITKSLQENINEIIKERRFKVLWDYNYEQICELFYCVILYSVLKFYEMMLNLVHKEKQQFVEIIFIVAISYPLGIFLCQPKNLEVISLHQEKQKIINTFCVWCVLMTYYAI</sequence>
<organism evidence="2 3">
    <name type="scientific">Stentor coeruleus</name>
    <dbReference type="NCBI Taxonomy" id="5963"/>
    <lineage>
        <taxon>Eukaryota</taxon>
        <taxon>Sar</taxon>
        <taxon>Alveolata</taxon>
        <taxon>Ciliophora</taxon>
        <taxon>Postciliodesmatophora</taxon>
        <taxon>Heterotrichea</taxon>
        <taxon>Heterotrichida</taxon>
        <taxon>Stentoridae</taxon>
        <taxon>Stentor</taxon>
    </lineage>
</organism>
<dbReference type="EMBL" id="MPUH01000027">
    <property type="protein sequence ID" value="OMJ94434.1"/>
    <property type="molecule type" value="Genomic_DNA"/>
</dbReference>
<protein>
    <submittedName>
        <fullName evidence="2">Uncharacterized protein</fullName>
    </submittedName>
</protein>